<organism evidence="2 3">
    <name type="scientific">Lentinus tigrinus ALCF2SS1-6</name>
    <dbReference type="NCBI Taxonomy" id="1328759"/>
    <lineage>
        <taxon>Eukaryota</taxon>
        <taxon>Fungi</taxon>
        <taxon>Dikarya</taxon>
        <taxon>Basidiomycota</taxon>
        <taxon>Agaricomycotina</taxon>
        <taxon>Agaricomycetes</taxon>
        <taxon>Polyporales</taxon>
        <taxon>Polyporaceae</taxon>
        <taxon>Lentinus</taxon>
    </lineage>
</organism>
<keyword evidence="3" id="KW-1185">Reference proteome</keyword>
<dbReference type="AlphaFoldDB" id="A0A5C2RYT3"/>
<name>A0A5C2RYT3_9APHY</name>
<evidence type="ECO:0000313" key="3">
    <source>
        <dbReference type="Proteomes" id="UP000313359"/>
    </source>
</evidence>
<evidence type="ECO:0000256" key="1">
    <source>
        <dbReference type="SAM" id="MobiDB-lite"/>
    </source>
</evidence>
<proteinExistence type="predicted"/>
<feature type="region of interest" description="Disordered" evidence="1">
    <location>
        <begin position="100"/>
        <end position="121"/>
    </location>
</feature>
<sequence>MRKWTSLTCGLFCSGRCGHFFLARQGFDDETPSHWVSEPNPSRLASQPSYPVLRAGPVQRLCARPPHLRRWPTLPPLHRASYVSTRRVRAVCNVGPTRSHARPMWAGSSPPHLRVPTALSG</sequence>
<dbReference type="Proteomes" id="UP000313359">
    <property type="component" value="Unassembled WGS sequence"/>
</dbReference>
<dbReference type="EMBL" id="ML122290">
    <property type="protein sequence ID" value="RPD56191.1"/>
    <property type="molecule type" value="Genomic_DNA"/>
</dbReference>
<accession>A0A5C2RYT3</accession>
<reference evidence="2" key="1">
    <citation type="journal article" date="2018" name="Genome Biol. Evol.">
        <title>Genomics and development of Lentinus tigrinus, a white-rot wood-decaying mushroom with dimorphic fruiting bodies.</title>
        <authorList>
            <person name="Wu B."/>
            <person name="Xu Z."/>
            <person name="Knudson A."/>
            <person name="Carlson A."/>
            <person name="Chen N."/>
            <person name="Kovaka S."/>
            <person name="LaButti K."/>
            <person name="Lipzen A."/>
            <person name="Pennachio C."/>
            <person name="Riley R."/>
            <person name="Schakwitz W."/>
            <person name="Umezawa K."/>
            <person name="Ohm R.A."/>
            <person name="Grigoriev I.V."/>
            <person name="Nagy L.G."/>
            <person name="Gibbons J."/>
            <person name="Hibbett D."/>
        </authorList>
    </citation>
    <scope>NUCLEOTIDE SEQUENCE [LARGE SCALE GENOMIC DNA]</scope>
    <source>
        <strain evidence="2">ALCF2SS1-6</strain>
    </source>
</reference>
<gene>
    <name evidence="2" type="ORF">L227DRAFT_288824</name>
</gene>
<evidence type="ECO:0000313" key="2">
    <source>
        <dbReference type="EMBL" id="RPD56191.1"/>
    </source>
</evidence>
<protein>
    <submittedName>
        <fullName evidence="2">Uncharacterized protein</fullName>
    </submittedName>
</protein>